<keyword evidence="11" id="KW-1185">Reference proteome</keyword>
<proteinExistence type="inferred from homology"/>
<evidence type="ECO:0000256" key="5">
    <source>
        <dbReference type="ARBA" id="ARBA00022729"/>
    </source>
</evidence>
<keyword evidence="2" id="KW-0004">4Fe-4S</keyword>
<dbReference type="GO" id="GO:0051539">
    <property type="term" value="F:4 iron, 4 sulfur cluster binding"/>
    <property type="evidence" value="ECO:0007669"/>
    <property type="project" value="UniProtKB-KW"/>
</dbReference>
<keyword evidence="5" id="KW-0732">Signal</keyword>
<dbReference type="KEGG" id="dbk:DGMP_21170"/>
<dbReference type="Pfam" id="PF00384">
    <property type="entry name" value="Molybdopterin"/>
    <property type="match status" value="1"/>
</dbReference>
<gene>
    <name evidence="10" type="ORF">DGMP_21170</name>
</gene>
<keyword evidence="8" id="KW-0411">Iron-sulfur</keyword>
<dbReference type="Pfam" id="PF01568">
    <property type="entry name" value="Molydop_binding"/>
    <property type="match status" value="1"/>
</dbReference>
<evidence type="ECO:0000256" key="6">
    <source>
        <dbReference type="ARBA" id="ARBA00023002"/>
    </source>
</evidence>
<evidence type="ECO:0000256" key="3">
    <source>
        <dbReference type="ARBA" id="ARBA00022505"/>
    </source>
</evidence>
<dbReference type="RefSeq" id="WP_228853880.1">
    <property type="nucleotide sequence ID" value="NZ_AP024086.1"/>
</dbReference>
<name>A0A8D5FND9_9BACT</name>
<evidence type="ECO:0000313" key="11">
    <source>
        <dbReference type="Proteomes" id="UP000826725"/>
    </source>
</evidence>
<dbReference type="PROSITE" id="PS51669">
    <property type="entry name" value="4FE4S_MOW_BIS_MGD"/>
    <property type="match status" value="1"/>
</dbReference>
<keyword evidence="6" id="KW-0560">Oxidoreductase</keyword>
<dbReference type="InterPro" id="IPR006657">
    <property type="entry name" value="MoPterin_dinucl-bd_dom"/>
</dbReference>
<dbReference type="InterPro" id="IPR050612">
    <property type="entry name" value="Prok_Mopterin_Oxidored"/>
</dbReference>
<dbReference type="GO" id="GO:0043546">
    <property type="term" value="F:molybdopterin cofactor binding"/>
    <property type="evidence" value="ECO:0007669"/>
    <property type="project" value="InterPro"/>
</dbReference>
<dbReference type="PANTHER" id="PTHR43742:SF9">
    <property type="entry name" value="TETRATHIONATE REDUCTASE SUBUNIT A"/>
    <property type="match status" value="1"/>
</dbReference>
<evidence type="ECO:0000256" key="1">
    <source>
        <dbReference type="ARBA" id="ARBA00010312"/>
    </source>
</evidence>
<keyword evidence="4" id="KW-0479">Metal-binding</keyword>
<evidence type="ECO:0000259" key="9">
    <source>
        <dbReference type="PROSITE" id="PS51669"/>
    </source>
</evidence>
<accession>A0A8D5FND9</accession>
<comment type="similarity">
    <text evidence="1">Belongs to the prokaryotic molybdopterin-containing oxidoreductase family.</text>
</comment>
<organism evidence="10 11">
    <name type="scientific">Desulfomarina profundi</name>
    <dbReference type="NCBI Taxonomy" id="2772557"/>
    <lineage>
        <taxon>Bacteria</taxon>
        <taxon>Pseudomonadati</taxon>
        <taxon>Thermodesulfobacteriota</taxon>
        <taxon>Desulfobulbia</taxon>
        <taxon>Desulfobulbales</taxon>
        <taxon>Desulfobulbaceae</taxon>
        <taxon>Desulfomarina</taxon>
    </lineage>
</organism>
<evidence type="ECO:0000256" key="7">
    <source>
        <dbReference type="ARBA" id="ARBA00023004"/>
    </source>
</evidence>
<keyword evidence="7" id="KW-0408">Iron</keyword>
<protein>
    <submittedName>
        <fullName evidence="10">Formate dehydrogenase</fullName>
    </submittedName>
</protein>
<dbReference type="GO" id="GO:0046872">
    <property type="term" value="F:metal ion binding"/>
    <property type="evidence" value="ECO:0007669"/>
    <property type="project" value="UniProtKB-KW"/>
</dbReference>
<evidence type="ECO:0000256" key="8">
    <source>
        <dbReference type="ARBA" id="ARBA00023014"/>
    </source>
</evidence>
<dbReference type="InterPro" id="IPR006656">
    <property type="entry name" value="Mopterin_OxRdtase"/>
</dbReference>
<keyword evidence="3" id="KW-0500">Molybdenum</keyword>
<dbReference type="EMBL" id="AP024086">
    <property type="protein sequence ID" value="BCL61424.1"/>
    <property type="molecule type" value="Genomic_DNA"/>
</dbReference>
<dbReference type="InterPro" id="IPR006963">
    <property type="entry name" value="Mopterin_OxRdtase_4Fe-4S_dom"/>
</dbReference>
<sequence length="843" mass="94226">MKKISRRNILKLAAASGVLLTAGKGIPGNALAGSIELSQGGRDFNPDTGKERKAVPTVCFNCVTRDPKIAFVEDGRVVKIEGQPNSIRSMGKICSKGQAGINQVYFPDRILYPLKRVGKRGDGKYKRISWDEALTDLAARMKKLRDDGHPEKFMYHYGRAKGSSSKLPKTVFMGTYGSKTIGNHTTICEGGKFVAQELTWGKHYDNWDFDNTEYVLNFGCSLFEAHTNHIPLAQRMIKGIVERKVPFITFDVRLSNTAAKSTKWEPVRPGTDLAVLLAINNIIMKEDLYDREAFTFIRATEDVNASVDEKIAALKKHLASYTPEWAEKKSGVAATDIIKYAREFAKAKAATVISYRGLVAHMNGTEGERAAQMLAMITGNVNSPGGRCLAVAPHWKYPKGPKIKPKARKLKITNGWNIAYPNHGASHQILKMIKDGSHGRPDIYFWYCYNPVYVNGECQENKDILSDEKLIPFTVTSNIVYDESSKLADLILPDTSYLERWDWDGNASPTQVAEFELRQPVVAPLGECRNFSDVLCDLAKRMDMPLGIENMEEFVKRSCEMTPALKGLPGGAFEYMKKHGVYHDPKAKPLFHVHKKVIKETDLKKDGVIFDEATGVYWNWKKSKAKTEAVAREKGYFETHYSYKGYVGQKIGNKVYKGFKPDKVNKSGYFELYSALLKAKGFEPLPTWKDIPGHEALGGNKLVLTTYKVAVQIHSRSSHCKWLSEMFHDNPAWINGKTAAGLGIKDGDELSLKSKNGTIKIKAYVNEMIVPGTIAISYHLGREESGRYGSGRKSPMASDNDPDLNLKWWDTYGVHPNWLISNKPNPVSGQLCYMDEVVSVSKA</sequence>
<dbReference type="PANTHER" id="PTHR43742">
    <property type="entry name" value="TRIMETHYLAMINE-N-OXIDE REDUCTASE"/>
    <property type="match status" value="1"/>
</dbReference>
<dbReference type="PROSITE" id="PS51318">
    <property type="entry name" value="TAT"/>
    <property type="match status" value="1"/>
</dbReference>
<dbReference type="Proteomes" id="UP000826725">
    <property type="component" value="Chromosome"/>
</dbReference>
<dbReference type="SMART" id="SM00926">
    <property type="entry name" value="Molybdop_Fe4S4"/>
    <property type="match status" value="1"/>
</dbReference>
<reference evidence="10" key="1">
    <citation type="submission" date="2020-09" db="EMBL/GenBank/DDBJ databases">
        <title>Desulfogranum mesoprofundum gen. nov., sp. nov., a novel mesophilic, sulfate-reducing chemolithoautotroph isolated from a deep-sea hydrothermal vent chimney in the Suiyo Seamount.</title>
        <authorList>
            <person name="Hashimoto Y."/>
            <person name="Nakagawa S."/>
        </authorList>
    </citation>
    <scope>NUCLEOTIDE SEQUENCE</scope>
    <source>
        <strain evidence="10">KT2</strain>
    </source>
</reference>
<evidence type="ECO:0000256" key="4">
    <source>
        <dbReference type="ARBA" id="ARBA00022723"/>
    </source>
</evidence>
<dbReference type="GO" id="GO:0016491">
    <property type="term" value="F:oxidoreductase activity"/>
    <property type="evidence" value="ECO:0007669"/>
    <property type="project" value="UniProtKB-KW"/>
</dbReference>
<evidence type="ECO:0000313" key="10">
    <source>
        <dbReference type="EMBL" id="BCL61424.1"/>
    </source>
</evidence>
<feature type="domain" description="4Fe-4S Mo/W bis-MGD-type" evidence="9">
    <location>
        <begin position="52"/>
        <end position="108"/>
    </location>
</feature>
<dbReference type="AlphaFoldDB" id="A0A8D5FND9"/>
<dbReference type="Pfam" id="PF04879">
    <property type="entry name" value="Molybdop_Fe4S4"/>
    <property type="match status" value="1"/>
</dbReference>
<dbReference type="InterPro" id="IPR006311">
    <property type="entry name" value="TAT_signal"/>
</dbReference>
<evidence type="ECO:0000256" key="2">
    <source>
        <dbReference type="ARBA" id="ARBA00022485"/>
    </source>
</evidence>